<keyword evidence="2 6" id="KW-0238">DNA-binding</keyword>
<dbReference type="RefSeq" id="WP_089833552.1">
    <property type="nucleotide sequence ID" value="NZ_BJWI01000042.1"/>
</dbReference>
<dbReference type="PRINTS" id="PR00598">
    <property type="entry name" value="HTHMARR"/>
</dbReference>
<dbReference type="PROSITE" id="PS50995">
    <property type="entry name" value="HTH_MARR_2"/>
    <property type="match status" value="1"/>
</dbReference>
<keyword evidence="1" id="KW-0805">Transcription regulation</keyword>
<reference evidence="5 8" key="2">
    <citation type="submission" date="2019-07" db="EMBL/GenBank/DDBJ databases">
        <title>Whole genome shotgun sequence of Halolactibacillus halophilus NBRC 100868.</title>
        <authorList>
            <person name="Hosoyama A."/>
            <person name="Uohara A."/>
            <person name="Ohji S."/>
            <person name="Ichikawa N."/>
        </authorList>
    </citation>
    <scope>NUCLEOTIDE SEQUENCE [LARGE SCALE GENOMIC DNA]</scope>
    <source>
        <strain evidence="5 8">NBRC 100868</strain>
    </source>
</reference>
<keyword evidence="3" id="KW-0804">Transcription</keyword>
<dbReference type="Gene3D" id="1.10.10.10">
    <property type="entry name" value="Winged helix-like DNA-binding domain superfamily/Winged helix DNA-binding domain"/>
    <property type="match status" value="1"/>
</dbReference>
<evidence type="ECO:0000313" key="5">
    <source>
        <dbReference type="EMBL" id="GEM02524.1"/>
    </source>
</evidence>
<dbReference type="Proteomes" id="UP000242243">
    <property type="component" value="Unassembled WGS sequence"/>
</dbReference>
<accession>A0A1I5SCU8</accession>
<sequence length="142" mass="16296">MTIYQSMDVLGRFCRLKLAVKPDLPLRSSEMGVLIYLSKQTTDVTPLMVSEFLRVKKPSVTPLIQTLIKKGYVTKQRSQVDKRSYTLQVTERGSRLLEEVEADYLSSVLVIKEKLGDDQFNEWIRLTEQANHILEELASCES</sequence>
<name>A0A1I5SCU8_9BACI</name>
<dbReference type="EMBL" id="BJWI01000042">
    <property type="protein sequence ID" value="GEM02524.1"/>
    <property type="molecule type" value="Genomic_DNA"/>
</dbReference>
<organism evidence="6 7">
    <name type="scientific">Halolactibacillus halophilus</name>
    <dbReference type="NCBI Taxonomy" id="306540"/>
    <lineage>
        <taxon>Bacteria</taxon>
        <taxon>Bacillati</taxon>
        <taxon>Bacillota</taxon>
        <taxon>Bacilli</taxon>
        <taxon>Bacillales</taxon>
        <taxon>Bacillaceae</taxon>
        <taxon>Halolactibacillus</taxon>
    </lineage>
</organism>
<feature type="domain" description="HTH marR-type" evidence="4">
    <location>
        <begin position="1"/>
        <end position="139"/>
    </location>
</feature>
<dbReference type="EMBL" id="FOXC01000042">
    <property type="protein sequence ID" value="SFP68574.1"/>
    <property type="molecule type" value="Genomic_DNA"/>
</dbReference>
<dbReference type="Proteomes" id="UP000321547">
    <property type="component" value="Unassembled WGS sequence"/>
</dbReference>
<evidence type="ECO:0000256" key="3">
    <source>
        <dbReference type="ARBA" id="ARBA00023163"/>
    </source>
</evidence>
<proteinExistence type="predicted"/>
<evidence type="ECO:0000256" key="1">
    <source>
        <dbReference type="ARBA" id="ARBA00023015"/>
    </source>
</evidence>
<dbReference type="OrthoDB" id="1853358at2"/>
<dbReference type="InterPro" id="IPR036390">
    <property type="entry name" value="WH_DNA-bd_sf"/>
</dbReference>
<dbReference type="PANTHER" id="PTHR33164:SF43">
    <property type="entry name" value="HTH-TYPE TRANSCRIPTIONAL REPRESSOR YETL"/>
    <property type="match status" value="1"/>
</dbReference>
<dbReference type="Pfam" id="PF22381">
    <property type="entry name" value="Staph_reg_Sar_Rot"/>
    <property type="match status" value="1"/>
</dbReference>
<dbReference type="InterPro" id="IPR039422">
    <property type="entry name" value="MarR/SlyA-like"/>
</dbReference>
<dbReference type="STRING" id="306540.SAMN05421839_14218"/>
<dbReference type="GO" id="GO:0003677">
    <property type="term" value="F:DNA binding"/>
    <property type="evidence" value="ECO:0007669"/>
    <property type="project" value="UniProtKB-KW"/>
</dbReference>
<dbReference type="PANTHER" id="PTHR33164">
    <property type="entry name" value="TRANSCRIPTIONAL REGULATOR, MARR FAMILY"/>
    <property type="match status" value="1"/>
</dbReference>
<evidence type="ECO:0000313" key="8">
    <source>
        <dbReference type="Proteomes" id="UP000321547"/>
    </source>
</evidence>
<reference evidence="6 7" key="1">
    <citation type="submission" date="2016-10" db="EMBL/GenBank/DDBJ databases">
        <authorList>
            <person name="de Groot N.N."/>
        </authorList>
    </citation>
    <scope>NUCLEOTIDE SEQUENCE [LARGE SCALE GENOMIC DNA]</scope>
    <source>
        <strain evidence="6 7">DSM 17073</strain>
    </source>
</reference>
<protein>
    <submittedName>
        <fullName evidence="6">DNA-binding transcriptional regulator, MarR family</fullName>
    </submittedName>
</protein>
<evidence type="ECO:0000313" key="7">
    <source>
        <dbReference type="Proteomes" id="UP000242243"/>
    </source>
</evidence>
<dbReference type="GO" id="GO:0006950">
    <property type="term" value="P:response to stress"/>
    <property type="evidence" value="ECO:0007669"/>
    <property type="project" value="TreeGrafter"/>
</dbReference>
<dbReference type="SUPFAM" id="SSF46785">
    <property type="entry name" value="Winged helix' DNA-binding domain"/>
    <property type="match status" value="1"/>
</dbReference>
<keyword evidence="8" id="KW-1185">Reference proteome</keyword>
<dbReference type="AlphaFoldDB" id="A0A1I5SCU8"/>
<evidence type="ECO:0000259" key="4">
    <source>
        <dbReference type="PROSITE" id="PS50995"/>
    </source>
</evidence>
<gene>
    <name evidence="5" type="ORF">HHA03_20560</name>
    <name evidence="6" type="ORF">SAMN05421839_14218</name>
</gene>
<evidence type="ECO:0000256" key="2">
    <source>
        <dbReference type="ARBA" id="ARBA00023125"/>
    </source>
</evidence>
<evidence type="ECO:0000313" key="6">
    <source>
        <dbReference type="EMBL" id="SFP68574.1"/>
    </source>
</evidence>
<dbReference type="SMART" id="SM00347">
    <property type="entry name" value="HTH_MARR"/>
    <property type="match status" value="1"/>
</dbReference>
<dbReference type="InterPro" id="IPR000835">
    <property type="entry name" value="HTH_MarR-typ"/>
</dbReference>
<dbReference type="GO" id="GO:0003700">
    <property type="term" value="F:DNA-binding transcription factor activity"/>
    <property type="evidence" value="ECO:0007669"/>
    <property type="project" value="InterPro"/>
</dbReference>
<dbReference type="InterPro" id="IPR055166">
    <property type="entry name" value="Transc_reg_Sar_Rot_HTH"/>
</dbReference>
<dbReference type="InterPro" id="IPR036388">
    <property type="entry name" value="WH-like_DNA-bd_sf"/>
</dbReference>